<dbReference type="Pfam" id="PF07929">
    <property type="entry name" value="PRiA4_ORF3"/>
    <property type="match status" value="1"/>
</dbReference>
<dbReference type="Pfam" id="PF23988">
    <property type="entry name" value="DUF7309"/>
    <property type="match status" value="1"/>
</dbReference>
<proteinExistence type="predicted"/>
<dbReference type="Proteomes" id="UP000298484">
    <property type="component" value="Unassembled WGS sequence"/>
</dbReference>
<dbReference type="PANTHER" id="PTHR41878">
    <property type="entry name" value="LEXA REPRESSOR-RELATED"/>
    <property type="match status" value="1"/>
</dbReference>
<evidence type="ECO:0000313" key="5">
    <source>
        <dbReference type="Proteomes" id="UP000298484"/>
    </source>
</evidence>
<dbReference type="PANTHER" id="PTHR41878:SF1">
    <property type="entry name" value="TNPR PROTEIN"/>
    <property type="match status" value="1"/>
</dbReference>
<name>A0A4Y9AEG1_9BACI</name>
<reference evidence="4 5" key="1">
    <citation type="submission" date="2019-03" db="EMBL/GenBank/DDBJ databases">
        <title>Genome sequence of Lentibacillus salicampi ATCC BAA-719.</title>
        <authorList>
            <person name="Maclea K.S."/>
            <person name="Simoes Junior M."/>
        </authorList>
    </citation>
    <scope>NUCLEOTIDE SEQUENCE [LARGE SCALE GENOMIC DNA]</scope>
    <source>
        <strain evidence="4 5">ATCC BAA-719</strain>
    </source>
</reference>
<protein>
    <submittedName>
        <fullName evidence="4">Plasmid pRiA4b ORF-3 family protein</fullName>
    </submittedName>
</protein>
<feature type="domain" description="DUF6930" evidence="2">
    <location>
        <begin position="407"/>
        <end position="527"/>
    </location>
</feature>
<dbReference type="Gene3D" id="3.10.290.30">
    <property type="entry name" value="MM3350-like"/>
    <property type="match status" value="1"/>
</dbReference>
<organism evidence="4 5">
    <name type="scientific">Lentibacillus salicampi</name>
    <dbReference type="NCBI Taxonomy" id="175306"/>
    <lineage>
        <taxon>Bacteria</taxon>
        <taxon>Bacillati</taxon>
        <taxon>Bacillota</taxon>
        <taxon>Bacilli</taxon>
        <taxon>Bacillales</taxon>
        <taxon>Bacillaceae</taxon>
        <taxon>Lentibacillus</taxon>
    </lineage>
</organism>
<dbReference type="OrthoDB" id="9801392at2"/>
<comment type="caution">
    <text evidence="4">The sequence shown here is derived from an EMBL/GenBank/DDBJ whole genome shotgun (WGS) entry which is preliminary data.</text>
</comment>
<feature type="domain" description="DUF7309" evidence="3">
    <location>
        <begin position="202"/>
        <end position="367"/>
    </location>
</feature>
<dbReference type="Pfam" id="PF22007">
    <property type="entry name" value="DUF6930"/>
    <property type="match status" value="1"/>
</dbReference>
<gene>
    <name evidence="4" type="ORF">E4U82_03205</name>
</gene>
<dbReference type="EMBL" id="SRHY01000002">
    <property type="protein sequence ID" value="TFJ94278.1"/>
    <property type="molecule type" value="Genomic_DNA"/>
</dbReference>
<dbReference type="InterPro" id="IPR054216">
    <property type="entry name" value="DUF6930"/>
</dbReference>
<dbReference type="InterPro" id="IPR024047">
    <property type="entry name" value="MM3350-like_sf"/>
</dbReference>
<keyword evidence="5" id="KW-1185">Reference proteome</keyword>
<evidence type="ECO:0000259" key="1">
    <source>
        <dbReference type="Pfam" id="PF07929"/>
    </source>
</evidence>
<feature type="domain" description="Plasmid pRiA4b Orf3-like" evidence="1">
    <location>
        <begin position="13"/>
        <end position="157"/>
    </location>
</feature>
<dbReference type="InterPro" id="IPR012912">
    <property type="entry name" value="Plasmid_pRiA4b_Orf3-like"/>
</dbReference>
<dbReference type="AlphaFoldDB" id="A0A4Y9AEG1"/>
<evidence type="ECO:0000259" key="3">
    <source>
        <dbReference type="Pfam" id="PF23988"/>
    </source>
</evidence>
<dbReference type="InterPro" id="IPR055733">
    <property type="entry name" value="DUF7309"/>
</dbReference>
<dbReference type="SUPFAM" id="SSF159941">
    <property type="entry name" value="MM3350-like"/>
    <property type="match status" value="1"/>
</dbReference>
<evidence type="ECO:0000259" key="2">
    <source>
        <dbReference type="Pfam" id="PF22007"/>
    </source>
</evidence>
<sequence length="534" mass="61709">MLHCTKKRGDMMIYEFKITLKHVGVPVWRKIQIDGNTTFYDFHRVLQVAFDWDNYHLHSFFAQKTNGERAGGQEITGEYHDDFGDVLGGNPSYNEKHEVISDWFSIPKDMVTYVYDFGDDWNHEIVFARKLQPEKDVVYPRCTGAKNIAPEEDTRGEVLMGEVDLALPDGKQLAKDVNEELRFQLNELLMSYDQTSAGDDKWYDVLSKAKEFQKLKPWDTLFDEHIFAVMDPVTQERLYCSVLGGAGEVFGLAVYIGDTGYRSLMNTLTTEEPDFQSVINQRSILLSYEDREDLEKEDYALIKSYDIPFRGRKSWPSFRSNKPGLYPWFMDDDEARLMLLGLERSIEVYHEVMNGLELPDMLFDEEMLVKVPREQNSGVVFDNQIVELEDREQELPNVTLAVSELDLKRMQKPKETLPATIEFSLEYMEMPVQNEENERPFFPLLVLAVEQTQGLAIYHNMLTAASNPASLIQSELLKVFESMNGIPGNIMVNHKTAHFLAPLIDKLNLNVEVEEDLPVIRQVMDMMHDDMLPF</sequence>
<evidence type="ECO:0000313" key="4">
    <source>
        <dbReference type="EMBL" id="TFJ94278.1"/>
    </source>
</evidence>
<accession>A0A4Y9AEG1</accession>